<name>A0ABV5KLB9_9BACL</name>
<comment type="cofactor">
    <cofactor evidence="1">
        <name>Mg(2+)</name>
        <dbReference type="ChEBI" id="CHEBI:18420"/>
    </cofactor>
</comment>
<evidence type="ECO:0000313" key="7">
    <source>
        <dbReference type="EMBL" id="MFB9325023.1"/>
    </source>
</evidence>
<keyword evidence="5" id="KW-0460">Magnesium</keyword>
<sequence>MESLAQHIESELRSCLKQYFVMPQLYDHAYACVEEKLGESLLFGKMTVLHYRMFAGGDDRIYRAAAAVELMILSLDMIDDLQDRDNHSVPWSRFAPEIALNIALGFLTVSQKLLLTSGFPPERIQQAVQVLNRQVLTAIHGQTTDLLNAVATEEEYIAMITQKSAALLVSACMIGTLLATGEWVDQVRSYAEELGIAAQIKNDIRDLLSWDRKNDFLNRKRTLPTLYLLQSLAEEDQWVAHYFEGRLPVEEVLHRRDEWERVLEKTGTLLYTSVRMRTHYYRYLELVGKMNLESRWKDQMLAFAE</sequence>
<keyword evidence="3 6" id="KW-0808">Transferase</keyword>
<evidence type="ECO:0000313" key="8">
    <source>
        <dbReference type="Proteomes" id="UP001589747"/>
    </source>
</evidence>
<dbReference type="Pfam" id="PF00348">
    <property type="entry name" value="polyprenyl_synt"/>
    <property type="match status" value="1"/>
</dbReference>
<evidence type="ECO:0000256" key="3">
    <source>
        <dbReference type="ARBA" id="ARBA00022679"/>
    </source>
</evidence>
<keyword evidence="8" id="KW-1185">Reference proteome</keyword>
<dbReference type="EMBL" id="JBHMDO010000008">
    <property type="protein sequence ID" value="MFB9325023.1"/>
    <property type="molecule type" value="Genomic_DNA"/>
</dbReference>
<evidence type="ECO:0000256" key="5">
    <source>
        <dbReference type="ARBA" id="ARBA00022842"/>
    </source>
</evidence>
<dbReference type="SFLD" id="SFLDG01211">
    <property type="entry name" value="Competence_Regulatory_Protein"/>
    <property type="match status" value="1"/>
</dbReference>
<dbReference type="Proteomes" id="UP001589747">
    <property type="component" value="Unassembled WGS sequence"/>
</dbReference>
<dbReference type="SFLD" id="SFLDS00005">
    <property type="entry name" value="Isoprenoid_Synthase_Type_I"/>
    <property type="match status" value="1"/>
</dbReference>
<proteinExistence type="inferred from homology"/>
<comment type="caution">
    <text evidence="7">The sequence shown here is derived from an EMBL/GenBank/DDBJ whole genome shotgun (WGS) entry which is preliminary data.</text>
</comment>
<dbReference type="PANTHER" id="PTHR12001:SF85">
    <property type="entry name" value="SHORT CHAIN ISOPRENYL DIPHOSPHATE SYNTHASE"/>
    <property type="match status" value="1"/>
</dbReference>
<dbReference type="InterPro" id="IPR000092">
    <property type="entry name" value="Polyprenyl_synt"/>
</dbReference>
<dbReference type="PANTHER" id="PTHR12001">
    <property type="entry name" value="GERANYLGERANYL PYROPHOSPHATE SYNTHASE"/>
    <property type="match status" value="1"/>
</dbReference>
<keyword evidence="4" id="KW-0479">Metal-binding</keyword>
<accession>A0ABV5KLB9</accession>
<evidence type="ECO:0000256" key="6">
    <source>
        <dbReference type="RuleBase" id="RU004466"/>
    </source>
</evidence>
<evidence type="ECO:0000256" key="4">
    <source>
        <dbReference type="ARBA" id="ARBA00022723"/>
    </source>
</evidence>
<evidence type="ECO:0000256" key="1">
    <source>
        <dbReference type="ARBA" id="ARBA00001946"/>
    </source>
</evidence>
<organism evidence="7 8">
    <name type="scientific">Paenibacillus aurantiacus</name>
    <dbReference type="NCBI Taxonomy" id="1936118"/>
    <lineage>
        <taxon>Bacteria</taxon>
        <taxon>Bacillati</taxon>
        <taxon>Bacillota</taxon>
        <taxon>Bacilli</taxon>
        <taxon>Bacillales</taxon>
        <taxon>Paenibacillaceae</taxon>
        <taxon>Paenibacillus</taxon>
    </lineage>
</organism>
<dbReference type="Gene3D" id="1.10.600.10">
    <property type="entry name" value="Farnesyl Diphosphate Synthase"/>
    <property type="match status" value="1"/>
</dbReference>
<dbReference type="SUPFAM" id="SSF48576">
    <property type="entry name" value="Terpenoid synthases"/>
    <property type="match status" value="1"/>
</dbReference>
<dbReference type="CDD" id="cd00867">
    <property type="entry name" value="Trans_IPPS"/>
    <property type="match status" value="1"/>
</dbReference>
<protein>
    <submittedName>
        <fullName evidence="7">Polyprenyl synthetase family protein</fullName>
    </submittedName>
</protein>
<dbReference type="InterPro" id="IPR008949">
    <property type="entry name" value="Isoprenoid_synthase_dom_sf"/>
</dbReference>
<dbReference type="RefSeq" id="WP_377490051.1">
    <property type="nucleotide sequence ID" value="NZ_JBHMDO010000008.1"/>
</dbReference>
<reference evidence="7 8" key="1">
    <citation type="submission" date="2024-09" db="EMBL/GenBank/DDBJ databases">
        <authorList>
            <person name="Sun Q."/>
            <person name="Mori K."/>
        </authorList>
    </citation>
    <scope>NUCLEOTIDE SEQUENCE [LARGE SCALE GENOMIC DNA]</scope>
    <source>
        <strain evidence="7 8">TISTR 2452</strain>
    </source>
</reference>
<gene>
    <name evidence="7" type="ORF">ACFFSY_03690</name>
</gene>
<dbReference type="InterPro" id="IPR033965">
    <property type="entry name" value="ComQ"/>
</dbReference>
<comment type="similarity">
    <text evidence="2 6">Belongs to the FPP/GGPP synthase family.</text>
</comment>
<evidence type="ECO:0000256" key="2">
    <source>
        <dbReference type="ARBA" id="ARBA00006706"/>
    </source>
</evidence>